<keyword evidence="5 6" id="KW-0472">Membrane</keyword>
<evidence type="ECO:0000313" key="9">
    <source>
        <dbReference type="Proteomes" id="UP000176287"/>
    </source>
</evidence>
<evidence type="ECO:0000313" key="8">
    <source>
        <dbReference type="EMBL" id="OGZ00081.1"/>
    </source>
</evidence>
<proteinExistence type="predicted"/>
<evidence type="ECO:0000256" key="4">
    <source>
        <dbReference type="ARBA" id="ARBA00022989"/>
    </source>
</evidence>
<dbReference type="Pfam" id="PF09335">
    <property type="entry name" value="VTT_dom"/>
    <property type="match status" value="1"/>
</dbReference>
<comment type="caution">
    <text evidence="8">The sequence shown here is derived from an EMBL/GenBank/DDBJ whole genome shotgun (WGS) entry which is preliminary data.</text>
</comment>
<evidence type="ECO:0000256" key="2">
    <source>
        <dbReference type="ARBA" id="ARBA00022475"/>
    </source>
</evidence>
<dbReference type="GO" id="GO:0005886">
    <property type="term" value="C:plasma membrane"/>
    <property type="evidence" value="ECO:0007669"/>
    <property type="project" value="UniProtKB-SubCell"/>
</dbReference>
<reference evidence="8 9" key="1">
    <citation type="journal article" date="2016" name="Nat. Commun.">
        <title>Thousands of microbial genomes shed light on interconnected biogeochemical processes in an aquifer system.</title>
        <authorList>
            <person name="Anantharaman K."/>
            <person name="Brown C.T."/>
            <person name="Hug L.A."/>
            <person name="Sharon I."/>
            <person name="Castelle C.J."/>
            <person name="Probst A.J."/>
            <person name="Thomas B.C."/>
            <person name="Singh A."/>
            <person name="Wilkins M.J."/>
            <person name="Karaoz U."/>
            <person name="Brodie E.L."/>
            <person name="Williams K.H."/>
            <person name="Hubbard S.S."/>
            <person name="Banfield J.F."/>
        </authorList>
    </citation>
    <scope>NUCLEOTIDE SEQUENCE [LARGE SCALE GENOMIC DNA]</scope>
</reference>
<organism evidence="8 9">
    <name type="scientific">Candidatus Liptonbacteria bacterium RIFCSPLOWO2_01_FULL_45_15</name>
    <dbReference type="NCBI Taxonomy" id="1798649"/>
    <lineage>
        <taxon>Bacteria</taxon>
        <taxon>Candidatus Liptoniibacteriota</taxon>
    </lineage>
</organism>
<dbReference type="InterPro" id="IPR032816">
    <property type="entry name" value="VTT_dom"/>
</dbReference>
<accession>A0A1G2CHF8</accession>
<feature type="transmembrane region" description="Helical" evidence="6">
    <location>
        <begin position="73"/>
        <end position="94"/>
    </location>
</feature>
<name>A0A1G2CHF8_9BACT</name>
<evidence type="ECO:0000256" key="3">
    <source>
        <dbReference type="ARBA" id="ARBA00022692"/>
    </source>
</evidence>
<keyword evidence="3 6" id="KW-0812">Transmembrane</keyword>
<dbReference type="EMBL" id="MHKZ01000028">
    <property type="protein sequence ID" value="OGZ00081.1"/>
    <property type="molecule type" value="Genomic_DNA"/>
</dbReference>
<feature type="transmembrane region" description="Helical" evidence="6">
    <location>
        <begin position="7"/>
        <end position="27"/>
    </location>
</feature>
<dbReference type="AlphaFoldDB" id="A0A1G2CHF8"/>
<dbReference type="STRING" id="1798649.A3B13_00015"/>
<evidence type="ECO:0000259" key="7">
    <source>
        <dbReference type="Pfam" id="PF09335"/>
    </source>
</evidence>
<keyword evidence="4 6" id="KW-1133">Transmembrane helix</keyword>
<feature type="transmembrane region" description="Helical" evidence="6">
    <location>
        <begin position="47"/>
        <end position="66"/>
    </location>
</feature>
<feature type="transmembrane region" description="Helical" evidence="6">
    <location>
        <begin position="206"/>
        <end position="225"/>
    </location>
</feature>
<gene>
    <name evidence="8" type="ORF">A3B13_00015</name>
</gene>
<dbReference type="PANTHER" id="PTHR42709">
    <property type="entry name" value="ALKALINE PHOSPHATASE LIKE PROTEIN"/>
    <property type="match status" value="1"/>
</dbReference>
<protein>
    <recommendedName>
        <fullName evidence="7">VTT domain-containing protein</fullName>
    </recommendedName>
</protein>
<dbReference type="Proteomes" id="UP000176287">
    <property type="component" value="Unassembled WGS sequence"/>
</dbReference>
<feature type="transmembrane region" description="Helical" evidence="6">
    <location>
        <begin position="173"/>
        <end position="194"/>
    </location>
</feature>
<keyword evidence="2" id="KW-1003">Cell membrane</keyword>
<comment type="subcellular location">
    <subcellularLocation>
        <location evidence="1">Cell membrane</location>
        <topology evidence="1">Multi-pass membrane protein</topology>
    </subcellularLocation>
</comment>
<evidence type="ECO:0000256" key="5">
    <source>
        <dbReference type="ARBA" id="ARBA00023136"/>
    </source>
</evidence>
<feature type="transmembrane region" description="Helical" evidence="6">
    <location>
        <begin position="141"/>
        <end position="161"/>
    </location>
</feature>
<dbReference type="PANTHER" id="PTHR42709:SF6">
    <property type="entry name" value="UNDECAPRENYL PHOSPHATE TRANSPORTER A"/>
    <property type="match status" value="1"/>
</dbReference>
<sequence length="239" mass="26685">MPNGMKKVVYFLLLAVTIILLIAAILHSDFYRESRENFSEIASFSGALQWVIAGGYFLTFVGMFMFGPIIISAAAFAAALGYFNIWLVFAIAVFGELAADLILYSIGHFSRVTVIEKYGHYFGLSKTKMENLEKLFHSHPFKTLLAIKLAPVIPVPGLMLVGSMHMSVKKFTLINFLIAFLRAVIFIIIGYYFGQIYDSLAHYVKNAGYILFAGIIAAIGIFYAYKKITEKISGKLEKI</sequence>
<dbReference type="InterPro" id="IPR051311">
    <property type="entry name" value="DedA_domain"/>
</dbReference>
<evidence type="ECO:0000256" key="6">
    <source>
        <dbReference type="SAM" id="Phobius"/>
    </source>
</evidence>
<feature type="domain" description="VTT" evidence="7">
    <location>
        <begin position="75"/>
        <end position="191"/>
    </location>
</feature>
<evidence type="ECO:0000256" key="1">
    <source>
        <dbReference type="ARBA" id="ARBA00004651"/>
    </source>
</evidence>